<protein>
    <recommendedName>
        <fullName evidence="1">Antitoxin Xre/MbcA/ParS-like toxin-binding domain-containing protein</fullName>
    </recommendedName>
</protein>
<organism evidence="2 3">
    <name type="scientific">Marinobacter santoriniensis NKSG1</name>
    <dbReference type="NCBI Taxonomy" id="1288826"/>
    <lineage>
        <taxon>Bacteria</taxon>
        <taxon>Pseudomonadati</taxon>
        <taxon>Pseudomonadota</taxon>
        <taxon>Gammaproteobacteria</taxon>
        <taxon>Pseudomonadales</taxon>
        <taxon>Marinobacteraceae</taxon>
        <taxon>Marinobacter</taxon>
    </lineage>
</organism>
<dbReference type="eggNOG" id="COG5642">
    <property type="taxonomic scope" value="Bacteria"/>
</dbReference>
<sequence>MATYTSQDTETALRVARNVCNAWGLSDHETSTLLGTGDGEQLERISCVIGIYKSLRTIFQTDQQADAWVRRPNRAFGGQTALEVMLNGGLADIRRYLAGQEQ</sequence>
<gene>
    <name evidence="2" type="ORF">MSNKSG1_00888</name>
</gene>
<dbReference type="AlphaFoldDB" id="M7CVH5"/>
<feature type="domain" description="Antitoxin Xre/MbcA/ParS-like toxin-binding" evidence="1">
    <location>
        <begin position="54"/>
        <end position="98"/>
    </location>
</feature>
<evidence type="ECO:0000313" key="2">
    <source>
        <dbReference type="EMBL" id="EMP57134.1"/>
    </source>
</evidence>
<name>M7CVH5_9GAMM</name>
<dbReference type="Pfam" id="PF09722">
    <property type="entry name" value="Xre_MbcA_ParS_C"/>
    <property type="match status" value="1"/>
</dbReference>
<accession>M7CVH5</accession>
<dbReference type="Proteomes" id="UP000011960">
    <property type="component" value="Unassembled WGS sequence"/>
</dbReference>
<keyword evidence="3" id="KW-1185">Reference proteome</keyword>
<dbReference type="RefSeq" id="WP_008937343.1">
    <property type="nucleotide sequence ID" value="NZ_APAT01000005.1"/>
</dbReference>
<dbReference type="EMBL" id="APAT01000005">
    <property type="protein sequence ID" value="EMP57134.1"/>
    <property type="molecule type" value="Genomic_DNA"/>
</dbReference>
<proteinExistence type="predicted"/>
<comment type="caution">
    <text evidence="2">The sequence shown here is derived from an EMBL/GenBank/DDBJ whole genome shotgun (WGS) entry which is preliminary data.</text>
</comment>
<reference evidence="2 3" key="1">
    <citation type="journal article" date="2013" name="Genome Announc.">
        <title>Genome Sequence of Hydrothermal Arsenic-Respiring Bacterium Marinobacter santoriniensis NKSG1T.</title>
        <authorList>
            <person name="Handley K.M."/>
            <person name="Upton M."/>
            <person name="Beatson S.A."/>
            <person name="Hery M."/>
            <person name="Lloyd J.R."/>
        </authorList>
    </citation>
    <scope>NUCLEOTIDE SEQUENCE [LARGE SCALE GENOMIC DNA]</scope>
    <source>
        <strain evidence="2 3">NKSG1</strain>
    </source>
</reference>
<dbReference type="OrthoDB" id="117888at2"/>
<evidence type="ECO:0000313" key="3">
    <source>
        <dbReference type="Proteomes" id="UP000011960"/>
    </source>
</evidence>
<evidence type="ECO:0000259" key="1">
    <source>
        <dbReference type="Pfam" id="PF09722"/>
    </source>
</evidence>
<dbReference type="InterPro" id="IPR024467">
    <property type="entry name" value="Xre/MbcA/ParS-like_toxin-bd"/>
</dbReference>